<sequence>MSAAGTTRPATAAGMLAWGREVLASQPFSVLVGTELAALSPGKAELRLPIRQALQQQHGFLHGGVVSYLADNALTYAGGAAMQVPVVTSEYKINYVRPAIGELLIARAECVSVGRQQAVVRCDVFAVRDGEEKLCAVAQGTIARLGDGG</sequence>
<evidence type="ECO:0000313" key="10">
    <source>
        <dbReference type="EMBL" id="SPD46508.1"/>
    </source>
</evidence>
<evidence type="ECO:0000259" key="8">
    <source>
        <dbReference type="Pfam" id="PF03061"/>
    </source>
</evidence>
<dbReference type="EMBL" id="LT984806">
    <property type="protein sequence ID" value="SPD46508.1"/>
    <property type="molecule type" value="Genomic_DNA"/>
</dbReference>
<comment type="catalytic activity">
    <reaction evidence="3">
        <text>a long-chain fatty acyl-CoA + H2O = a long-chain fatty acid + CoA + H(+)</text>
        <dbReference type="Rhea" id="RHEA:67680"/>
        <dbReference type="ChEBI" id="CHEBI:15377"/>
        <dbReference type="ChEBI" id="CHEBI:15378"/>
        <dbReference type="ChEBI" id="CHEBI:57287"/>
        <dbReference type="ChEBI" id="CHEBI:57560"/>
        <dbReference type="ChEBI" id="CHEBI:83139"/>
    </reaction>
</comment>
<keyword evidence="12" id="KW-1185">Reference proteome</keyword>
<evidence type="ECO:0000256" key="1">
    <source>
        <dbReference type="ARBA" id="ARBA00022801"/>
    </source>
</evidence>
<dbReference type="InterPro" id="IPR006683">
    <property type="entry name" value="Thioestr_dom"/>
</dbReference>
<comment type="catalytic activity">
    <reaction evidence="7">
        <text>a medium-chain fatty acyl-CoA + H2O = a medium-chain fatty acid + CoA + H(+)</text>
        <dbReference type="Rhea" id="RHEA:68184"/>
        <dbReference type="ChEBI" id="CHEBI:15377"/>
        <dbReference type="ChEBI" id="CHEBI:15378"/>
        <dbReference type="ChEBI" id="CHEBI:57287"/>
        <dbReference type="ChEBI" id="CHEBI:59558"/>
        <dbReference type="ChEBI" id="CHEBI:90546"/>
    </reaction>
</comment>
<gene>
    <name evidence="9" type="ORF">CBM2605_A110086</name>
    <name evidence="10" type="ORF">CBM2607_11445</name>
</gene>
<feature type="domain" description="Thioesterase" evidence="8">
    <location>
        <begin position="58"/>
        <end position="131"/>
    </location>
</feature>
<comment type="catalytic activity">
    <reaction evidence="2">
        <text>a fatty acyl-CoA + H2O = a fatty acid + CoA + H(+)</text>
        <dbReference type="Rhea" id="RHEA:16781"/>
        <dbReference type="ChEBI" id="CHEBI:15377"/>
        <dbReference type="ChEBI" id="CHEBI:15378"/>
        <dbReference type="ChEBI" id="CHEBI:28868"/>
        <dbReference type="ChEBI" id="CHEBI:57287"/>
        <dbReference type="ChEBI" id="CHEBI:77636"/>
        <dbReference type="EC" id="3.1.2.20"/>
    </reaction>
</comment>
<evidence type="ECO:0000256" key="2">
    <source>
        <dbReference type="ARBA" id="ARBA00035880"/>
    </source>
</evidence>
<protein>
    <recommendedName>
        <fullName evidence="6">Medium/long-chain acyl-CoA thioesterase YigI</fullName>
        <ecNumber evidence="5">3.1.2.20</ecNumber>
    </recommendedName>
</protein>
<evidence type="ECO:0000256" key="5">
    <source>
        <dbReference type="ARBA" id="ARBA00038894"/>
    </source>
</evidence>
<evidence type="ECO:0000313" key="12">
    <source>
        <dbReference type="Proteomes" id="UP000256710"/>
    </source>
</evidence>
<dbReference type="AlphaFoldDB" id="A0A375H6I6"/>
<dbReference type="Pfam" id="PF03061">
    <property type="entry name" value="4HBT"/>
    <property type="match status" value="1"/>
</dbReference>
<dbReference type="InterPro" id="IPR003736">
    <property type="entry name" value="PAAI_dom"/>
</dbReference>
<dbReference type="Proteomes" id="UP000255168">
    <property type="component" value="Chromosome I"/>
</dbReference>
<organism evidence="10 11">
    <name type="scientific">Cupriavidus neocaledonicus</name>
    <dbReference type="NCBI Taxonomy" id="1040979"/>
    <lineage>
        <taxon>Bacteria</taxon>
        <taxon>Pseudomonadati</taxon>
        <taxon>Pseudomonadota</taxon>
        <taxon>Betaproteobacteria</taxon>
        <taxon>Burkholderiales</taxon>
        <taxon>Burkholderiaceae</taxon>
        <taxon>Cupriavidus</taxon>
    </lineage>
</organism>
<dbReference type="Gene3D" id="3.10.129.10">
    <property type="entry name" value="Hotdog Thioesterase"/>
    <property type="match status" value="1"/>
</dbReference>
<reference evidence="11 12" key="1">
    <citation type="submission" date="2018-01" db="EMBL/GenBank/DDBJ databases">
        <authorList>
            <person name="Clerissi C."/>
        </authorList>
    </citation>
    <scope>NUCLEOTIDE SEQUENCE [LARGE SCALE GENOMIC DNA]</scope>
    <source>
        <strain evidence="9">Cupriavidus taiwanensis STM 6082</strain>
        <strain evidence="10">Cupriavidus taiwanensis STM 6160</strain>
    </source>
</reference>
<comment type="similarity">
    <text evidence="4">Belongs to the YigI thioesterase family.</text>
</comment>
<evidence type="ECO:0000256" key="6">
    <source>
        <dbReference type="ARBA" id="ARBA00040062"/>
    </source>
</evidence>
<evidence type="ECO:0000256" key="7">
    <source>
        <dbReference type="ARBA" id="ARBA00048062"/>
    </source>
</evidence>
<dbReference type="RefSeq" id="WP_018005922.1">
    <property type="nucleotide sequence ID" value="NZ_AQUR01000093.1"/>
</dbReference>
<accession>A0A375H6I6</accession>
<dbReference type="SUPFAM" id="SSF54637">
    <property type="entry name" value="Thioesterase/thiol ester dehydrase-isomerase"/>
    <property type="match status" value="1"/>
</dbReference>
<dbReference type="NCBIfam" id="TIGR00369">
    <property type="entry name" value="unchar_dom_1"/>
    <property type="match status" value="1"/>
</dbReference>
<dbReference type="PANTHER" id="PTHR43240:SF20">
    <property type="entry name" value="MEDIUM_LONG-CHAIN ACYL-COA THIOESTERASE YIGI"/>
    <property type="match status" value="1"/>
</dbReference>
<evidence type="ECO:0000256" key="3">
    <source>
        <dbReference type="ARBA" id="ARBA00036002"/>
    </source>
</evidence>
<dbReference type="EMBL" id="OFTC01000003">
    <property type="protein sequence ID" value="SOZ34682.1"/>
    <property type="molecule type" value="Genomic_DNA"/>
</dbReference>
<dbReference type="CDD" id="cd03443">
    <property type="entry name" value="PaaI_thioesterase"/>
    <property type="match status" value="1"/>
</dbReference>
<dbReference type="PANTHER" id="PTHR43240">
    <property type="entry name" value="1,4-DIHYDROXY-2-NAPHTHOYL-COA THIOESTERASE 1"/>
    <property type="match status" value="1"/>
</dbReference>
<evidence type="ECO:0000313" key="9">
    <source>
        <dbReference type="EMBL" id="SOZ34682.1"/>
    </source>
</evidence>
<keyword evidence="1" id="KW-0378">Hydrolase</keyword>
<proteinExistence type="inferred from homology"/>
<dbReference type="EC" id="3.1.2.20" evidence="5"/>
<dbReference type="GO" id="GO:0047617">
    <property type="term" value="F:fatty acyl-CoA hydrolase activity"/>
    <property type="evidence" value="ECO:0007669"/>
    <property type="project" value="UniProtKB-EC"/>
</dbReference>
<name>A0A375H6I6_9BURK</name>
<dbReference type="InterPro" id="IPR029069">
    <property type="entry name" value="HotDog_dom_sf"/>
</dbReference>
<evidence type="ECO:0000313" key="11">
    <source>
        <dbReference type="Proteomes" id="UP000255168"/>
    </source>
</evidence>
<evidence type="ECO:0000256" key="4">
    <source>
        <dbReference type="ARBA" id="ARBA00038381"/>
    </source>
</evidence>
<dbReference type="Proteomes" id="UP000256710">
    <property type="component" value="Unassembled WGS sequence"/>
</dbReference>